<dbReference type="SMART" id="SM00344">
    <property type="entry name" value="HTH_ASNC"/>
    <property type="match status" value="1"/>
</dbReference>
<evidence type="ECO:0000313" key="3">
    <source>
        <dbReference type="Proteomes" id="UP000070134"/>
    </source>
</evidence>
<protein>
    <submittedName>
        <fullName evidence="2">Transcriptional regulator, AsnC family</fullName>
    </submittedName>
</protein>
<dbReference type="Gene3D" id="3.30.70.920">
    <property type="match status" value="2"/>
</dbReference>
<dbReference type="SUPFAM" id="SSF46785">
    <property type="entry name" value="Winged helix' DNA-binding domain"/>
    <property type="match status" value="2"/>
</dbReference>
<dbReference type="PANTHER" id="PTHR30154">
    <property type="entry name" value="LEUCINE-RESPONSIVE REGULATORY PROTEIN"/>
    <property type="match status" value="1"/>
</dbReference>
<dbReference type="InterPro" id="IPR011008">
    <property type="entry name" value="Dimeric_a/b-barrel"/>
</dbReference>
<dbReference type="SUPFAM" id="SSF54909">
    <property type="entry name" value="Dimeric alpha+beta barrel"/>
    <property type="match status" value="2"/>
</dbReference>
<dbReference type="GO" id="GO:0005829">
    <property type="term" value="C:cytosol"/>
    <property type="evidence" value="ECO:0007669"/>
    <property type="project" value="TreeGrafter"/>
</dbReference>
<name>A0A127A2Q0_9MICC</name>
<dbReference type="InterPro" id="IPR019888">
    <property type="entry name" value="Tscrpt_reg_AsnC-like"/>
</dbReference>
<evidence type="ECO:0000259" key="1">
    <source>
        <dbReference type="Pfam" id="PF01037"/>
    </source>
</evidence>
<proteinExistence type="predicted"/>
<dbReference type="Pfam" id="PF01037">
    <property type="entry name" value="AsnC_trans_reg"/>
    <property type="match status" value="1"/>
</dbReference>
<dbReference type="RefSeq" id="WP_066498010.1">
    <property type="nucleotide sequence ID" value="NZ_BJMO01000035.1"/>
</dbReference>
<reference evidence="2 3" key="1">
    <citation type="submission" date="2016-02" db="EMBL/GenBank/DDBJ databases">
        <title>Complete genome of Sinomonas atrocyanea KCTC 3377.</title>
        <authorList>
            <person name="Kim K.M."/>
        </authorList>
    </citation>
    <scope>NUCLEOTIDE SEQUENCE [LARGE SCALE GENOMIC DNA]</scope>
    <source>
        <strain evidence="2 3">KCTC 3377</strain>
    </source>
</reference>
<dbReference type="AlphaFoldDB" id="A0A127A2Q0"/>
<dbReference type="GO" id="GO:0043200">
    <property type="term" value="P:response to amino acid"/>
    <property type="evidence" value="ECO:0007669"/>
    <property type="project" value="TreeGrafter"/>
</dbReference>
<evidence type="ECO:0000313" key="2">
    <source>
        <dbReference type="EMBL" id="AMM32885.1"/>
    </source>
</evidence>
<organism evidence="2 3">
    <name type="scientific">Sinomonas atrocyanea</name>
    <dbReference type="NCBI Taxonomy" id="37927"/>
    <lineage>
        <taxon>Bacteria</taxon>
        <taxon>Bacillati</taxon>
        <taxon>Actinomycetota</taxon>
        <taxon>Actinomycetes</taxon>
        <taxon>Micrococcales</taxon>
        <taxon>Micrococcaceae</taxon>
        <taxon>Sinomonas</taxon>
    </lineage>
</organism>
<sequence>MSADPTPARVDDWPVIDDPVSLDIVAALQVAPRVPASKLAEILDQPTTTVTRKLKRLQQERLVKAIGRFAWPLVTSGNPLQMWIRCQPGRAYEVAEELKQFPEIQFLMVTSGSADIYADLYPLLGSDANDLISRRIPSIPGIASARSQLVLRSPRVGQSWRLNRLTEQQRRELEGCTDPVVLPPFTRIEDLSEIDFRTLQELGSNSRISAADLGRKLSVSSSTAYRSMQVILGSGAISPRIEVEPAAVGFPLNANISLQVDPSAIPDVLADLSRHPSARMVSMVAGSASVTHNGAFTGPAQLADFITEDLGALQGVHSMDICIGLNVLRRYWMDRDGFRIGDQVQGILRRPDHLAD</sequence>
<dbReference type="KEGG" id="satk:SA2016_2216"/>
<dbReference type="Pfam" id="PF13412">
    <property type="entry name" value="HTH_24"/>
    <property type="match status" value="2"/>
</dbReference>
<gene>
    <name evidence="2" type="ORF">SA2016_2216</name>
</gene>
<feature type="domain" description="Transcription regulator AsnC/Lrp ligand binding" evidence="1">
    <location>
        <begin position="83"/>
        <end position="152"/>
    </location>
</feature>
<dbReference type="STRING" id="37927.SA2016_2216"/>
<dbReference type="InterPro" id="IPR019887">
    <property type="entry name" value="Tscrpt_reg_AsnC/Lrp_C"/>
</dbReference>
<dbReference type="EMBL" id="CP014518">
    <property type="protein sequence ID" value="AMM32885.1"/>
    <property type="molecule type" value="Genomic_DNA"/>
</dbReference>
<accession>A0A127A2Q0</accession>
<dbReference type="PANTHER" id="PTHR30154:SF34">
    <property type="entry name" value="TRANSCRIPTIONAL REGULATOR AZLB"/>
    <property type="match status" value="1"/>
</dbReference>
<dbReference type="InterPro" id="IPR036390">
    <property type="entry name" value="WH_DNA-bd_sf"/>
</dbReference>
<dbReference type="InterPro" id="IPR011991">
    <property type="entry name" value="ArsR-like_HTH"/>
</dbReference>
<dbReference type="Proteomes" id="UP000070134">
    <property type="component" value="Chromosome"/>
</dbReference>
<dbReference type="CDD" id="cd00090">
    <property type="entry name" value="HTH_ARSR"/>
    <property type="match status" value="1"/>
</dbReference>
<dbReference type="Gene3D" id="1.10.10.10">
    <property type="entry name" value="Winged helix-like DNA-binding domain superfamily/Winged helix DNA-binding domain"/>
    <property type="match status" value="1"/>
</dbReference>
<keyword evidence="3" id="KW-1185">Reference proteome</keyword>
<dbReference type="GO" id="GO:0043565">
    <property type="term" value="F:sequence-specific DNA binding"/>
    <property type="evidence" value="ECO:0007669"/>
    <property type="project" value="TreeGrafter"/>
</dbReference>
<dbReference type="InterPro" id="IPR036388">
    <property type="entry name" value="WH-like_DNA-bd_sf"/>
</dbReference>